<dbReference type="Proteomes" id="UP000027341">
    <property type="component" value="Unassembled WGS sequence"/>
</dbReference>
<sequence length="147" mass="17177">MPGTNHSMETGFLDPLPNLLRPAAADLLQYYRLKQLIEMRKEGPYPELTKRFQLTTAQWFRALDAVILTKVTYFDLFPEMKTEHIKLLLKAIGLAMNEPGITISELLKRSENRYLYFEEWLRKLVEINRVKIALAQQSRATQKNHVS</sequence>
<gene>
    <name evidence="1" type="ORF">EI16_05205</name>
</gene>
<evidence type="ECO:0000313" key="1">
    <source>
        <dbReference type="EMBL" id="KDN95696.1"/>
    </source>
</evidence>
<dbReference type="AlphaFoldDB" id="A0A066ZZE2"/>
<dbReference type="RefSeq" id="WP_051623025.1">
    <property type="nucleotide sequence ID" value="NZ_AP020335.1"/>
</dbReference>
<protein>
    <submittedName>
        <fullName evidence="1">Uncharacterized protein</fullName>
    </submittedName>
</protein>
<keyword evidence="2" id="KW-1185">Reference proteome</keyword>
<dbReference type="EMBL" id="JMIU01000001">
    <property type="protein sequence ID" value="KDN95696.1"/>
    <property type="molecule type" value="Genomic_DNA"/>
</dbReference>
<comment type="caution">
    <text evidence="1">The sequence shown here is derived from an EMBL/GenBank/DDBJ whole genome shotgun (WGS) entry which is preliminary data.</text>
</comment>
<accession>A0A066ZZE2</accession>
<proteinExistence type="predicted"/>
<evidence type="ECO:0000313" key="2">
    <source>
        <dbReference type="Proteomes" id="UP000027341"/>
    </source>
</evidence>
<reference evidence="1 2" key="1">
    <citation type="submission" date="2014-04" db="EMBL/GenBank/DDBJ databases">
        <title>Draft genome sequence of Hydrogenovibrio marinus MH-110, a model organism for aerobic H2 metabolism.</title>
        <authorList>
            <person name="Cha H.J."/>
            <person name="Jo B.H."/>
            <person name="Hwang B.H."/>
        </authorList>
    </citation>
    <scope>NUCLEOTIDE SEQUENCE [LARGE SCALE GENOMIC DNA]</scope>
    <source>
        <strain evidence="1 2">MH-110</strain>
    </source>
</reference>
<organism evidence="1 2">
    <name type="scientific">Hydrogenovibrio marinus</name>
    <dbReference type="NCBI Taxonomy" id="28885"/>
    <lineage>
        <taxon>Bacteria</taxon>
        <taxon>Pseudomonadati</taxon>
        <taxon>Pseudomonadota</taxon>
        <taxon>Gammaproteobacteria</taxon>
        <taxon>Thiotrichales</taxon>
        <taxon>Piscirickettsiaceae</taxon>
        <taxon>Hydrogenovibrio</taxon>
    </lineage>
</organism>
<name>A0A066ZZE2_HYDMR</name>